<evidence type="ECO:0000256" key="5">
    <source>
        <dbReference type="ARBA" id="ARBA00023136"/>
    </source>
</evidence>
<keyword evidence="5 7" id="KW-0472">Membrane</keyword>
<dbReference type="OrthoDB" id="9811718at2"/>
<evidence type="ECO:0000259" key="8">
    <source>
        <dbReference type="Pfam" id="PF00361"/>
    </source>
</evidence>
<evidence type="ECO:0000313" key="10">
    <source>
        <dbReference type="Proteomes" id="UP000233398"/>
    </source>
</evidence>
<organism evidence="9 10">
    <name type="scientific">Rhodohalobacter barkolensis</name>
    <dbReference type="NCBI Taxonomy" id="2053187"/>
    <lineage>
        <taxon>Bacteria</taxon>
        <taxon>Pseudomonadati</taxon>
        <taxon>Balneolota</taxon>
        <taxon>Balneolia</taxon>
        <taxon>Balneolales</taxon>
        <taxon>Balneolaceae</taxon>
        <taxon>Rhodohalobacter</taxon>
    </lineage>
</organism>
<evidence type="ECO:0000256" key="6">
    <source>
        <dbReference type="RuleBase" id="RU000320"/>
    </source>
</evidence>
<gene>
    <name evidence="9" type="ORF">CWD77_06660</name>
</gene>
<evidence type="ECO:0000256" key="4">
    <source>
        <dbReference type="ARBA" id="ARBA00022989"/>
    </source>
</evidence>
<proteinExistence type="inferred from homology"/>
<dbReference type="GO" id="GO:0042773">
    <property type="term" value="P:ATP synthesis coupled electron transport"/>
    <property type="evidence" value="ECO:0007669"/>
    <property type="project" value="InterPro"/>
</dbReference>
<dbReference type="GO" id="GO:0016020">
    <property type="term" value="C:membrane"/>
    <property type="evidence" value="ECO:0007669"/>
    <property type="project" value="UniProtKB-SubCell"/>
</dbReference>
<feature type="transmembrane region" description="Helical" evidence="7">
    <location>
        <begin position="251"/>
        <end position="275"/>
    </location>
</feature>
<evidence type="ECO:0000256" key="2">
    <source>
        <dbReference type="ARBA" id="ARBA00009025"/>
    </source>
</evidence>
<feature type="transmembrane region" description="Helical" evidence="7">
    <location>
        <begin position="30"/>
        <end position="48"/>
    </location>
</feature>
<feature type="transmembrane region" description="Helical" evidence="7">
    <location>
        <begin position="135"/>
        <end position="153"/>
    </location>
</feature>
<keyword evidence="3 6" id="KW-0812">Transmembrane</keyword>
<dbReference type="EMBL" id="PISP01000001">
    <property type="protein sequence ID" value="PKD45129.1"/>
    <property type="molecule type" value="Genomic_DNA"/>
</dbReference>
<comment type="caution">
    <text evidence="9">The sequence shown here is derived from an EMBL/GenBank/DDBJ whole genome shotgun (WGS) entry which is preliminary data.</text>
</comment>
<feature type="domain" description="NADH:quinone oxidoreductase/Mrp antiporter transmembrane" evidence="8">
    <location>
        <begin position="129"/>
        <end position="420"/>
    </location>
</feature>
<evidence type="ECO:0000256" key="1">
    <source>
        <dbReference type="ARBA" id="ARBA00004127"/>
    </source>
</evidence>
<feature type="transmembrane region" description="Helical" evidence="7">
    <location>
        <begin position="165"/>
        <end position="185"/>
    </location>
</feature>
<dbReference type="PANTHER" id="PTHR43507">
    <property type="entry name" value="NADH-UBIQUINONE OXIDOREDUCTASE CHAIN 4"/>
    <property type="match status" value="1"/>
</dbReference>
<reference evidence="9 10" key="1">
    <citation type="submission" date="2017-11" db="EMBL/GenBank/DDBJ databases">
        <title>Rhodohalobacter 15182 sp. nov., isolated from a salt lake.</title>
        <authorList>
            <person name="Han S."/>
        </authorList>
    </citation>
    <scope>NUCLEOTIDE SEQUENCE [LARGE SCALE GENOMIC DNA]</scope>
    <source>
        <strain evidence="9 10">15182</strain>
    </source>
</reference>
<comment type="subcellular location">
    <subcellularLocation>
        <location evidence="1">Endomembrane system</location>
        <topology evidence="1">Multi-pass membrane protein</topology>
    </subcellularLocation>
    <subcellularLocation>
        <location evidence="6">Membrane</location>
        <topology evidence="6">Multi-pass membrane protein</topology>
    </subcellularLocation>
</comment>
<dbReference type="GO" id="GO:0015990">
    <property type="term" value="P:electron transport coupled proton transport"/>
    <property type="evidence" value="ECO:0007669"/>
    <property type="project" value="TreeGrafter"/>
</dbReference>
<name>A0A2N0VLT7_9BACT</name>
<protein>
    <submittedName>
        <fullName evidence="9">Fe-S-binding domain-containing protein</fullName>
    </submittedName>
</protein>
<feature type="transmembrane region" description="Helical" evidence="7">
    <location>
        <begin position="460"/>
        <end position="478"/>
    </location>
</feature>
<dbReference type="RefSeq" id="WP_101072603.1">
    <property type="nucleotide sequence ID" value="NZ_PISP01000001.1"/>
</dbReference>
<dbReference type="GO" id="GO:0048039">
    <property type="term" value="F:ubiquinone binding"/>
    <property type="evidence" value="ECO:0007669"/>
    <property type="project" value="TreeGrafter"/>
</dbReference>
<feature type="transmembrane region" description="Helical" evidence="7">
    <location>
        <begin position="309"/>
        <end position="328"/>
    </location>
</feature>
<dbReference type="Pfam" id="PF00361">
    <property type="entry name" value="Proton_antipo_M"/>
    <property type="match status" value="1"/>
</dbReference>
<evidence type="ECO:0000256" key="3">
    <source>
        <dbReference type="ARBA" id="ARBA00022692"/>
    </source>
</evidence>
<feature type="transmembrane region" description="Helical" evidence="7">
    <location>
        <begin position="111"/>
        <end position="129"/>
    </location>
</feature>
<feature type="transmembrane region" description="Helical" evidence="7">
    <location>
        <begin position="81"/>
        <end position="99"/>
    </location>
</feature>
<keyword evidence="10" id="KW-1185">Reference proteome</keyword>
<dbReference type="AlphaFoldDB" id="A0A2N0VLT7"/>
<feature type="transmembrane region" description="Helical" evidence="7">
    <location>
        <begin position="378"/>
        <end position="400"/>
    </location>
</feature>
<accession>A0A2N0VLT7</accession>
<dbReference type="InterPro" id="IPR003918">
    <property type="entry name" value="NADH_UbQ_OxRdtase"/>
</dbReference>
<feature type="transmembrane region" description="Helical" evidence="7">
    <location>
        <begin position="281"/>
        <end position="302"/>
    </location>
</feature>
<evidence type="ECO:0000256" key="7">
    <source>
        <dbReference type="SAM" id="Phobius"/>
    </source>
</evidence>
<dbReference type="InterPro" id="IPR001750">
    <property type="entry name" value="ND/Mrp_TM"/>
</dbReference>
<dbReference type="PANTHER" id="PTHR43507:SF1">
    <property type="entry name" value="NADH-UBIQUINONE OXIDOREDUCTASE CHAIN 4"/>
    <property type="match status" value="1"/>
</dbReference>
<sequence length="539" mass="59507">MEILLNFTIYLPLLGIAAILLMKNDTAVKWSSLIVTTATFFLSLPLLFNFNVDASATPQYLTEGAAIFAGMDVKYLVGLDGLSLLLFMLTTLMGPIVILSSWNSVSKSLKGYYSMLLLLQTASLGVFAALDLVVFYVFFELSLIPMYFLIGIWGGSDKIRATIKFFIYTLVGSLIMLVALLYLGYHAGAAMGGVDFTADWRFISSPEYTIGLVEQTWLFLAFALAFCIKVPLFPFHTWLPYAHTEAPTAGSVVLAAIMLKMGTYGLIRVVLPAFPNAFMEFAPYMAILAVIGIIYGALVAMVQKDVKKLVAYSSVSHMGFVVLGIFALNDIAMQGAIIQMINHGLATGALFLIVGMIYDRRHTRMISDYGGIAKVVPVFAVMFMIATLASIGLPGLNGFIGEFLILNGSFSSELYANKTFAILGATGVILAAVYMLWMFQRVLFGPITNEENEKLTDLNMREIGLLIPLVLFMVWIGIRPIDFTQYSEGWVETYITSSEEKSVAVLDQADMNELPNWTAKIYSVEEHQMESQFFVNKTD</sequence>
<dbReference type="Proteomes" id="UP000233398">
    <property type="component" value="Unassembled WGS sequence"/>
</dbReference>
<dbReference type="GO" id="GO:0012505">
    <property type="term" value="C:endomembrane system"/>
    <property type="evidence" value="ECO:0007669"/>
    <property type="project" value="UniProtKB-SubCell"/>
</dbReference>
<dbReference type="PRINTS" id="PR01437">
    <property type="entry name" value="NUOXDRDTASE4"/>
</dbReference>
<dbReference type="NCBIfam" id="TIGR01972">
    <property type="entry name" value="NDH_I_M"/>
    <property type="match status" value="1"/>
</dbReference>
<feature type="transmembrane region" description="Helical" evidence="7">
    <location>
        <begin position="420"/>
        <end position="439"/>
    </location>
</feature>
<dbReference type="InterPro" id="IPR010227">
    <property type="entry name" value="NADH_Q_OxRdtase_chainM/4"/>
</dbReference>
<dbReference type="GO" id="GO:0003954">
    <property type="term" value="F:NADH dehydrogenase activity"/>
    <property type="evidence" value="ECO:0007669"/>
    <property type="project" value="TreeGrafter"/>
</dbReference>
<evidence type="ECO:0000313" key="9">
    <source>
        <dbReference type="EMBL" id="PKD45129.1"/>
    </source>
</evidence>
<feature type="transmembrane region" description="Helical" evidence="7">
    <location>
        <begin position="6"/>
        <end position="23"/>
    </location>
</feature>
<feature type="transmembrane region" description="Helical" evidence="7">
    <location>
        <begin position="340"/>
        <end position="358"/>
    </location>
</feature>
<keyword evidence="4 7" id="KW-1133">Transmembrane helix</keyword>
<dbReference type="GO" id="GO:0008137">
    <property type="term" value="F:NADH dehydrogenase (ubiquinone) activity"/>
    <property type="evidence" value="ECO:0007669"/>
    <property type="project" value="InterPro"/>
</dbReference>
<comment type="similarity">
    <text evidence="2">Belongs to the complex I subunit 4 family.</text>
</comment>
<feature type="transmembrane region" description="Helical" evidence="7">
    <location>
        <begin position="217"/>
        <end position="239"/>
    </location>
</feature>